<proteinExistence type="inferred from homology"/>
<evidence type="ECO:0000259" key="5">
    <source>
        <dbReference type="Pfam" id="PF01494"/>
    </source>
</evidence>
<dbReference type="eggNOG" id="KOG3855">
    <property type="taxonomic scope" value="Eukaryota"/>
</dbReference>
<dbReference type="AlphaFoldDB" id="S8DXW4"/>
<dbReference type="SUPFAM" id="SSF52833">
    <property type="entry name" value="Thioredoxin-like"/>
    <property type="match status" value="1"/>
</dbReference>
<dbReference type="InParanoid" id="S8DXW4"/>
<evidence type="ECO:0000256" key="3">
    <source>
        <dbReference type="ARBA" id="ARBA00022827"/>
    </source>
</evidence>
<dbReference type="InterPro" id="IPR002938">
    <property type="entry name" value="FAD-bd"/>
</dbReference>
<dbReference type="EMBL" id="KE504171">
    <property type="protein sequence ID" value="EPS97876.1"/>
    <property type="molecule type" value="Genomic_DNA"/>
</dbReference>
<dbReference type="Proteomes" id="UP000015241">
    <property type="component" value="Unassembled WGS sequence"/>
</dbReference>
<dbReference type="SUPFAM" id="SSF54373">
    <property type="entry name" value="FAD-linked reductases, C-terminal domain"/>
    <property type="match status" value="1"/>
</dbReference>
<evidence type="ECO:0000313" key="7">
    <source>
        <dbReference type="EMBL" id="EPS97876.1"/>
    </source>
</evidence>
<dbReference type="InterPro" id="IPR012941">
    <property type="entry name" value="Phe_hydrox_C_dim_dom"/>
</dbReference>
<evidence type="ECO:0000259" key="6">
    <source>
        <dbReference type="Pfam" id="PF07976"/>
    </source>
</evidence>
<comment type="similarity">
    <text evidence="1">Belongs to the PheA/TfdB FAD monooxygenase family.</text>
</comment>
<feature type="domain" description="FAD-binding" evidence="5">
    <location>
        <begin position="6"/>
        <end position="362"/>
    </location>
</feature>
<evidence type="ECO:0000256" key="2">
    <source>
        <dbReference type="ARBA" id="ARBA00022630"/>
    </source>
</evidence>
<keyword evidence="8" id="KW-1185">Reference proteome</keyword>
<keyword evidence="7" id="KW-0503">Monooxygenase</keyword>
<organism evidence="7 8">
    <name type="scientific">Fomitopsis schrenkii</name>
    <name type="common">Brown rot fungus</name>
    <dbReference type="NCBI Taxonomy" id="2126942"/>
    <lineage>
        <taxon>Eukaryota</taxon>
        <taxon>Fungi</taxon>
        <taxon>Dikarya</taxon>
        <taxon>Basidiomycota</taxon>
        <taxon>Agaricomycotina</taxon>
        <taxon>Agaricomycetes</taxon>
        <taxon>Polyporales</taxon>
        <taxon>Fomitopsis</taxon>
    </lineage>
</organism>
<accession>S8DXW4</accession>
<name>S8DXW4_FOMSC</name>
<dbReference type="HOGENOM" id="CLU_009665_9_4_1"/>
<evidence type="ECO:0000256" key="1">
    <source>
        <dbReference type="ARBA" id="ARBA00007801"/>
    </source>
</evidence>
<dbReference type="Gene3D" id="3.40.30.20">
    <property type="match status" value="2"/>
</dbReference>
<sequence length="612" mass="65923">MPSSTVDVLLVGGGPTSLVTAHMLLKAGVSALAIEQYDKATQATYGRACMLYSRSVELLDLIGIYPRIADIGFMVRDSITFKEGKAVQARGWSFVQKAIDGNTFFDFSFSIRQKYLEDALREAIHEADTTALRAPAKLVDYSISSSPEIEYPVIATVQEADVRDSQSINSKYLIGADGGRSTVRSLAQIAFPGTNSEHHWVRMDAVVRTDMPHSRRGGVAIESLEHGNVLWTPTDNGRTRIGFVCPPHLFGPDGKLPTAEAIMAEAKKAVRPFSLEFVELDWWTVYAIGQRVAERYRAGPVFLAGDAAHTHSSGAAQGMNTGIHDATNLAWKLAGVLKGHLHESVLDTYEAERRASAQHLIQLDRDIASLISGRIPDHFNAPSSADVNSYLDQVFTANAAFTVGLGISYAGNMLNRRVGAVEPEHPGTALIGHRAPDVALVTPGFAFPRRLYELTPYSGRFWVLVFTGALEPSPSGAKLSASCAERYRALRVALDAPASFTRMHAPSAEALGEQPLGFCAYDVTGDAYAKYHVEPGEGALVVVRPDGIVGTDVALGKAAYEELCSYFGEIVRSSGGTDQGAAADSQMALTVGEISLEGQEERLSVTDTSTKL</sequence>
<dbReference type="PANTHER" id="PTHR43004">
    <property type="entry name" value="TRK SYSTEM POTASSIUM UPTAKE PROTEIN"/>
    <property type="match status" value="1"/>
</dbReference>
<dbReference type="Pfam" id="PF07976">
    <property type="entry name" value="Phe_hydrox_dim"/>
    <property type="match status" value="1"/>
</dbReference>
<dbReference type="SUPFAM" id="SSF51905">
    <property type="entry name" value="FAD/NAD(P)-binding domain"/>
    <property type="match status" value="1"/>
</dbReference>
<evidence type="ECO:0000256" key="4">
    <source>
        <dbReference type="ARBA" id="ARBA00023002"/>
    </source>
</evidence>
<keyword evidence="2" id="KW-0285">Flavoprotein</keyword>
<dbReference type="Gene3D" id="3.30.9.10">
    <property type="entry name" value="D-Amino Acid Oxidase, subunit A, domain 2"/>
    <property type="match status" value="1"/>
</dbReference>
<dbReference type="PANTHER" id="PTHR43004:SF5">
    <property type="entry name" value="FAD-BINDING DOMAIN-CONTAINING PROTEIN"/>
    <property type="match status" value="1"/>
</dbReference>
<dbReference type="OrthoDB" id="1716816at2759"/>
<dbReference type="Pfam" id="PF01494">
    <property type="entry name" value="FAD_binding_3"/>
    <property type="match status" value="1"/>
</dbReference>
<dbReference type="InterPro" id="IPR036249">
    <property type="entry name" value="Thioredoxin-like_sf"/>
</dbReference>
<dbReference type="Gene3D" id="3.50.50.60">
    <property type="entry name" value="FAD/NAD(P)-binding domain"/>
    <property type="match status" value="1"/>
</dbReference>
<keyword evidence="4" id="KW-0560">Oxidoreductase</keyword>
<dbReference type="InterPro" id="IPR038220">
    <property type="entry name" value="PHOX_C_sf"/>
</dbReference>
<feature type="domain" description="Phenol hydroxylase-like C-terminal dimerisation" evidence="6">
    <location>
        <begin position="524"/>
        <end position="573"/>
    </location>
</feature>
<evidence type="ECO:0000313" key="8">
    <source>
        <dbReference type="Proteomes" id="UP000015241"/>
    </source>
</evidence>
<dbReference type="InterPro" id="IPR050641">
    <property type="entry name" value="RIFMO-like"/>
</dbReference>
<dbReference type="GO" id="GO:0071949">
    <property type="term" value="F:FAD binding"/>
    <property type="evidence" value="ECO:0007669"/>
    <property type="project" value="InterPro"/>
</dbReference>
<reference evidence="7 8" key="1">
    <citation type="journal article" date="2012" name="Science">
        <title>The Paleozoic origin of enzymatic lignin decomposition reconstructed from 31 fungal genomes.</title>
        <authorList>
            <person name="Floudas D."/>
            <person name="Binder M."/>
            <person name="Riley R."/>
            <person name="Barry K."/>
            <person name="Blanchette R.A."/>
            <person name="Henrissat B."/>
            <person name="Martinez A.T."/>
            <person name="Otillar R."/>
            <person name="Spatafora J.W."/>
            <person name="Yadav J.S."/>
            <person name="Aerts A."/>
            <person name="Benoit I."/>
            <person name="Boyd A."/>
            <person name="Carlson A."/>
            <person name="Copeland A."/>
            <person name="Coutinho P.M."/>
            <person name="de Vries R.P."/>
            <person name="Ferreira P."/>
            <person name="Findley K."/>
            <person name="Foster B."/>
            <person name="Gaskell J."/>
            <person name="Glotzer D."/>
            <person name="Gorecki P."/>
            <person name="Heitman J."/>
            <person name="Hesse C."/>
            <person name="Hori C."/>
            <person name="Igarashi K."/>
            <person name="Jurgens J.A."/>
            <person name="Kallen N."/>
            <person name="Kersten P."/>
            <person name="Kohler A."/>
            <person name="Kuees U."/>
            <person name="Kumar T.K.A."/>
            <person name="Kuo A."/>
            <person name="LaButti K."/>
            <person name="Larrondo L.F."/>
            <person name="Lindquist E."/>
            <person name="Ling A."/>
            <person name="Lombard V."/>
            <person name="Lucas S."/>
            <person name="Lundell T."/>
            <person name="Martin R."/>
            <person name="McLaughlin D.J."/>
            <person name="Morgenstern I."/>
            <person name="Morin E."/>
            <person name="Murat C."/>
            <person name="Nagy L.G."/>
            <person name="Nolan M."/>
            <person name="Ohm R.A."/>
            <person name="Patyshakuliyeva A."/>
            <person name="Rokas A."/>
            <person name="Ruiz-Duenas F.J."/>
            <person name="Sabat G."/>
            <person name="Salamov A."/>
            <person name="Samejima M."/>
            <person name="Schmutz J."/>
            <person name="Slot J.C."/>
            <person name="St John F."/>
            <person name="Stenlid J."/>
            <person name="Sun H."/>
            <person name="Sun S."/>
            <person name="Syed K."/>
            <person name="Tsang A."/>
            <person name="Wiebenga A."/>
            <person name="Young D."/>
            <person name="Pisabarro A."/>
            <person name="Eastwood D.C."/>
            <person name="Martin F."/>
            <person name="Cullen D."/>
            <person name="Grigoriev I.V."/>
            <person name="Hibbett D.S."/>
        </authorList>
    </citation>
    <scope>NUCLEOTIDE SEQUENCE</scope>
    <source>
        <strain evidence="8">FP-58527</strain>
    </source>
</reference>
<dbReference type="InterPro" id="IPR036188">
    <property type="entry name" value="FAD/NAD-bd_sf"/>
</dbReference>
<dbReference type="PRINTS" id="PR00420">
    <property type="entry name" value="RNGMNOXGNASE"/>
</dbReference>
<keyword evidence="3" id="KW-0274">FAD</keyword>
<protein>
    <submittedName>
        <fullName evidence="7">Pentachlorophenol 4-monooxygenase</fullName>
    </submittedName>
</protein>
<dbReference type="STRING" id="743788.S8DXW4"/>
<dbReference type="GO" id="GO:0016709">
    <property type="term" value="F:oxidoreductase activity, acting on paired donors, with incorporation or reduction of molecular oxygen, NAD(P)H as one donor, and incorporation of one atom of oxygen"/>
    <property type="evidence" value="ECO:0007669"/>
    <property type="project" value="UniProtKB-ARBA"/>
</dbReference>
<gene>
    <name evidence="7" type="ORF">FOMPIDRAFT_55236</name>
</gene>